<proteinExistence type="inferred from homology"/>
<evidence type="ECO:0000313" key="10">
    <source>
        <dbReference type="EMBL" id="GFZ04647.1"/>
    </source>
</evidence>
<keyword evidence="11" id="KW-1185">Reference proteome</keyword>
<comment type="similarity">
    <text evidence="2 9">Belongs to the mitochondrial carrier (TC 2.A.29) family.</text>
</comment>
<evidence type="ECO:0000256" key="4">
    <source>
        <dbReference type="ARBA" id="ARBA00022692"/>
    </source>
</evidence>
<evidence type="ECO:0000313" key="11">
    <source>
        <dbReference type="Proteomes" id="UP000585474"/>
    </source>
</evidence>
<dbReference type="Pfam" id="PF00153">
    <property type="entry name" value="Mito_carr"/>
    <property type="match status" value="2"/>
</dbReference>
<evidence type="ECO:0000256" key="3">
    <source>
        <dbReference type="ARBA" id="ARBA00022448"/>
    </source>
</evidence>
<dbReference type="SUPFAM" id="SSF103506">
    <property type="entry name" value="Mitochondrial carrier"/>
    <property type="match status" value="1"/>
</dbReference>
<dbReference type="PANTHER" id="PTHR45618">
    <property type="entry name" value="MITOCHONDRIAL DICARBOXYLATE CARRIER-RELATED"/>
    <property type="match status" value="1"/>
</dbReference>
<accession>A0A7J0G1I6</accession>
<evidence type="ECO:0000256" key="6">
    <source>
        <dbReference type="ARBA" id="ARBA00022989"/>
    </source>
</evidence>
<reference evidence="10 11" key="1">
    <citation type="submission" date="2019-07" db="EMBL/GenBank/DDBJ databases">
        <title>De Novo Assembly of kiwifruit Actinidia rufa.</title>
        <authorList>
            <person name="Sugita-Konishi S."/>
            <person name="Sato K."/>
            <person name="Mori E."/>
            <person name="Abe Y."/>
            <person name="Kisaki G."/>
            <person name="Hamano K."/>
            <person name="Suezawa K."/>
            <person name="Otani M."/>
            <person name="Fukuda T."/>
            <person name="Manabe T."/>
            <person name="Gomi K."/>
            <person name="Tabuchi M."/>
            <person name="Akimitsu K."/>
            <person name="Kataoka I."/>
        </authorList>
    </citation>
    <scope>NUCLEOTIDE SEQUENCE [LARGE SCALE GENOMIC DNA]</scope>
    <source>
        <strain evidence="11">cv. Fuchu</strain>
    </source>
</reference>
<sequence>MQLVGWRGPLTGMGRLFGLVVKSEGPKSFYLGLIPAFVRSVFYGGLRLGLYEPRKYVYCMAFESSNVLVKIAFGAFSGAIATALTQPHGSSEDESKSEKRNNTRIAQKCFRRGYISSLEGVGPEMTRAAALTASQLATYDESKRILMRLTPLEEGFYLHLISSTIAGTVSTLITAPMDIIKTCLMLQRESKNLGPTKMDFIALTSGFAIFVRLRPQTMITLILYEKLRELAGLKAV</sequence>
<gene>
    <name evidence="10" type="ORF">Acr_17g0002190</name>
</gene>
<dbReference type="Gene3D" id="1.50.40.10">
    <property type="entry name" value="Mitochondrial carrier domain"/>
    <property type="match status" value="1"/>
</dbReference>
<evidence type="ECO:0000256" key="5">
    <source>
        <dbReference type="ARBA" id="ARBA00022737"/>
    </source>
</evidence>
<dbReference type="OrthoDB" id="756301at2759"/>
<dbReference type="Proteomes" id="UP000585474">
    <property type="component" value="Unassembled WGS sequence"/>
</dbReference>
<dbReference type="InterPro" id="IPR050391">
    <property type="entry name" value="Mito_Metabolite_Transporter"/>
</dbReference>
<keyword evidence="5" id="KW-0677">Repeat</keyword>
<protein>
    <submittedName>
        <fullName evidence="10">Mitochondrial substrate carrier family protein</fullName>
    </submittedName>
</protein>
<evidence type="ECO:0000256" key="2">
    <source>
        <dbReference type="ARBA" id="ARBA00006375"/>
    </source>
</evidence>
<keyword evidence="3 9" id="KW-0813">Transport</keyword>
<evidence type="ECO:0000256" key="1">
    <source>
        <dbReference type="ARBA" id="ARBA00004141"/>
    </source>
</evidence>
<evidence type="ECO:0000256" key="7">
    <source>
        <dbReference type="ARBA" id="ARBA00023136"/>
    </source>
</evidence>
<evidence type="ECO:0000256" key="8">
    <source>
        <dbReference type="PROSITE-ProRule" id="PRU00282"/>
    </source>
</evidence>
<dbReference type="InterPro" id="IPR023395">
    <property type="entry name" value="MCP_dom_sf"/>
</dbReference>
<comment type="caution">
    <text evidence="10">The sequence shown here is derived from an EMBL/GenBank/DDBJ whole genome shotgun (WGS) entry which is preliminary data.</text>
</comment>
<dbReference type="AlphaFoldDB" id="A0A7J0G1I6"/>
<name>A0A7J0G1I6_9ERIC</name>
<dbReference type="GO" id="GO:0016020">
    <property type="term" value="C:membrane"/>
    <property type="evidence" value="ECO:0007669"/>
    <property type="project" value="UniProtKB-SubCell"/>
</dbReference>
<evidence type="ECO:0000256" key="9">
    <source>
        <dbReference type="RuleBase" id="RU000488"/>
    </source>
</evidence>
<feature type="repeat" description="Solcar" evidence="8">
    <location>
        <begin position="1"/>
        <end position="57"/>
    </location>
</feature>
<dbReference type="InterPro" id="IPR018108">
    <property type="entry name" value="MCP_transmembrane"/>
</dbReference>
<keyword evidence="7 8" id="KW-0472">Membrane</keyword>
<dbReference type="PROSITE" id="PS50920">
    <property type="entry name" value="SOLCAR"/>
    <property type="match status" value="2"/>
</dbReference>
<keyword evidence="6" id="KW-1133">Transmembrane helix</keyword>
<feature type="repeat" description="Solcar" evidence="8">
    <location>
        <begin position="154"/>
        <end position="230"/>
    </location>
</feature>
<keyword evidence="4 8" id="KW-0812">Transmembrane</keyword>
<dbReference type="EMBL" id="BJWL01000017">
    <property type="protein sequence ID" value="GFZ04647.1"/>
    <property type="molecule type" value="Genomic_DNA"/>
</dbReference>
<comment type="subcellular location">
    <subcellularLocation>
        <location evidence="1">Membrane</location>
        <topology evidence="1">Multi-pass membrane protein</topology>
    </subcellularLocation>
</comment>
<organism evidence="10 11">
    <name type="scientific">Actinidia rufa</name>
    <dbReference type="NCBI Taxonomy" id="165716"/>
    <lineage>
        <taxon>Eukaryota</taxon>
        <taxon>Viridiplantae</taxon>
        <taxon>Streptophyta</taxon>
        <taxon>Embryophyta</taxon>
        <taxon>Tracheophyta</taxon>
        <taxon>Spermatophyta</taxon>
        <taxon>Magnoliopsida</taxon>
        <taxon>eudicotyledons</taxon>
        <taxon>Gunneridae</taxon>
        <taxon>Pentapetalae</taxon>
        <taxon>asterids</taxon>
        <taxon>Ericales</taxon>
        <taxon>Actinidiaceae</taxon>
        <taxon>Actinidia</taxon>
    </lineage>
</organism>